<dbReference type="OrthoDB" id="9811975at2"/>
<feature type="transmembrane region" description="Helical" evidence="8">
    <location>
        <begin position="257"/>
        <end position="280"/>
    </location>
</feature>
<feature type="transmembrane region" description="Helical" evidence="8">
    <location>
        <begin position="101"/>
        <end position="119"/>
    </location>
</feature>
<evidence type="ECO:0000256" key="7">
    <source>
        <dbReference type="ARBA" id="ARBA00023136"/>
    </source>
</evidence>
<comment type="caution">
    <text evidence="9">The sequence shown here is derived from an EMBL/GenBank/DDBJ whole genome shotgun (WGS) entry which is preliminary data.</text>
</comment>
<keyword evidence="3" id="KW-0813">Transport</keyword>
<feature type="transmembrane region" description="Helical" evidence="8">
    <location>
        <begin position="286"/>
        <end position="306"/>
    </location>
</feature>
<evidence type="ECO:0000256" key="3">
    <source>
        <dbReference type="ARBA" id="ARBA00022448"/>
    </source>
</evidence>
<keyword evidence="4" id="KW-1003">Cell membrane</keyword>
<dbReference type="PANTHER" id="PTHR30472:SF27">
    <property type="entry name" value="PETROBACTIN IMPORT SYSTEM PERMEASE PROTEIN YCLN"/>
    <property type="match status" value="1"/>
</dbReference>
<organism evidence="9 10">
    <name type="scientific">Acuticoccus sediminis</name>
    <dbReference type="NCBI Taxonomy" id="2184697"/>
    <lineage>
        <taxon>Bacteria</taxon>
        <taxon>Pseudomonadati</taxon>
        <taxon>Pseudomonadota</taxon>
        <taxon>Alphaproteobacteria</taxon>
        <taxon>Hyphomicrobiales</taxon>
        <taxon>Amorphaceae</taxon>
        <taxon>Acuticoccus</taxon>
    </lineage>
</organism>
<feature type="transmembrane region" description="Helical" evidence="8">
    <location>
        <begin position="77"/>
        <end position="95"/>
    </location>
</feature>
<evidence type="ECO:0000256" key="6">
    <source>
        <dbReference type="ARBA" id="ARBA00022989"/>
    </source>
</evidence>
<sequence length="311" mass="31756">MRLDLAAAIVLFAALVVASLLVGVGDLGGAGGLQLLVVSRVPRTLAAILTGAGLAIAGLVMQTLAKNRFVEPMTAGTGQAAGLGILAMTILAPGASIALKSLAATVAAFAGTALFLALVRRLPPTQPFLVPLFAIVYGGVVGAVTTAVAWETDLLQYLDIWTNGEFSAVMQGRYELLWVNAAIVAAAWWVADRLTILSLGRDTAVGLGLNYAVMLQAGLAIVALVAGVTVATVGAIPFVGLVVPALVARRYGEDVRAVLPIIAAGGAGLVLACDLLARVVRFPYELPVGTVLAVVGAAVFLAVIFARPRQT</sequence>
<reference evidence="9 10" key="1">
    <citation type="submission" date="2018-05" db="EMBL/GenBank/DDBJ databases">
        <title>Acuticoccus sediminis sp. nov., isolated from deep-sea sediment of Indian Ocean.</title>
        <authorList>
            <person name="Liu X."/>
            <person name="Lai Q."/>
            <person name="Du Y."/>
            <person name="Sun F."/>
            <person name="Zhang X."/>
            <person name="Wang S."/>
            <person name="Shao Z."/>
        </authorList>
    </citation>
    <scope>NUCLEOTIDE SEQUENCE [LARGE SCALE GENOMIC DNA]</scope>
    <source>
        <strain evidence="9 10">PTG4-2</strain>
    </source>
</reference>
<comment type="subcellular location">
    <subcellularLocation>
        <location evidence="1">Cell membrane</location>
        <topology evidence="1">Multi-pass membrane protein</topology>
    </subcellularLocation>
</comment>
<dbReference type="Pfam" id="PF01032">
    <property type="entry name" value="FecCD"/>
    <property type="match status" value="1"/>
</dbReference>
<dbReference type="AlphaFoldDB" id="A0A8B2NP29"/>
<dbReference type="PANTHER" id="PTHR30472">
    <property type="entry name" value="FERRIC ENTEROBACTIN TRANSPORT SYSTEM PERMEASE PROTEIN"/>
    <property type="match status" value="1"/>
</dbReference>
<evidence type="ECO:0000256" key="8">
    <source>
        <dbReference type="SAM" id="Phobius"/>
    </source>
</evidence>
<dbReference type="Proteomes" id="UP000249590">
    <property type="component" value="Unassembled WGS sequence"/>
</dbReference>
<evidence type="ECO:0000313" key="10">
    <source>
        <dbReference type="Proteomes" id="UP000249590"/>
    </source>
</evidence>
<dbReference type="GO" id="GO:0033214">
    <property type="term" value="P:siderophore-iron import into cell"/>
    <property type="evidence" value="ECO:0007669"/>
    <property type="project" value="TreeGrafter"/>
</dbReference>
<dbReference type="SUPFAM" id="SSF81345">
    <property type="entry name" value="ABC transporter involved in vitamin B12 uptake, BtuC"/>
    <property type="match status" value="1"/>
</dbReference>
<dbReference type="Gene3D" id="1.10.3470.10">
    <property type="entry name" value="ABC transporter involved in vitamin B12 uptake, BtuC"/>
    <property type="match status" value="1"/>
</dbReference>
<gene>
    <name evidence="9" type="ORF">DLJ53_27440</name>
</gene>
<feature type="transmembrane region" description="Helical" evidence="8">
    <location>
        <begin position="203"/>
        <end position="224"/>
    </location>
</feature>
<protein>
    <submittedName>
        <fullName evidence="9">Iron ABC transporter permease</fullName>
    </submittedName>
</protein>
<dbReference type="CDD" id="cd06550">
    <property type="entry name" value="TM_ABC_iron-siderophores_like"/>
    <property type="match status" value="1"/>
</dbReference>
<evidence type="ECO:0000256" key="5">
    <source>
        <dbReference type="ARBA" id="ARBA00022692"/>
    </source>
</evidence>
<feature type="transmembrane region" description="Helical" evidence="8">
    <location>
        <begin position="170"/>
        <end position="191"/>
    </location>
</feature>
<proteinExistence type="inferred from homology"/>
<evidence type="ECO:0000256" key="4">
    <source>
        <dbReference type="ARBA" id="ARBA00022475"/>
    </source>
</evidence>
<feature type="transmembrane region" description="Helical" evidence="8">
    <location>
        <begin position="230"/>
        <end position="248"/>
    </location>
</feature>
<evidence type="ECO:0000256" key="1">
    <source>
        <dbReference type="ARBA" id="ARBA00004651"/>
    </source>
</evidence>
<accession>A0A8B2NP29</accession>
<evidence type="ECO:0000256" key="2">
    <source>
        <dbReference type="ARBA" id="ARBA00007935"/>
    </source>
</evidence>
<dbReference type="InterPro" id="IPR037294">
    <property type="entry name" value="ABC_BtuC-like"/>
</dbReference>
<dbReference type="GO" id="GO:0022857">
    <property type="term" value="F:transmembrane transporter activity"/>
    <property type="evidence" value="ECO:0007669"/>
    <property type="project" value="InterPro"/>
</dbReference>
<comment type="similarity">
    <text evidence="2">Belongs to the binding-protein-dependent transport system permease family. FecCD subfamily.</text>
</comment>
<keyword evidence="5 8" id="KW-0812">Transmembrane</keyword>
<keyword evidence="10" id="KW-1185">Reference proteome</keyword>
<keyword evidence="7 8" id="KW-0472">Membrane</keyword>
<dbReference type="GO" id="GO:0005886">
    <property type="term" value="C:plasma membrane"/>
    <property type="evidence" value="ECO:0007669"/>
    <property type="project" value="UniProtKB-SubCell"/>
</dbReference>
<dbReference type="EMBL" id="QHHQ01000007">
    <property type="protein sequence ID" value="RAH98477.1"/>
    <property type="molecule type" value="Genomic_DNA"/>
</dbReference>
<name>A0A8B2NP29_9HYPH</name>
<keyword evidence="6 8" id="KW-1133">Transmembrane helix</keyword>
<feature type="transmembrane region" description="Helical" evidence="8">
    <location>
        <begin position="45"/>
        <end position="65"/>
    </location>
</feature>
<feature type="transmembrane region" description="Helical" evidence="8">
    <location>
        <begin position="128"/>
        <end position="150"/>
    </location>
</feature>
<dbReference type="InterPro" id="IPR000522">
    <property type="entry name" value="ABC_transptr_permease_BtuC"/>
</dbReference>
<evidence type="ECO:0000313" key="9">
    <source>
        <dbReference type="EMBL" id="RAH98477.1"/>
    </source>
</evidence>